<proteinExistence type="predicted"/>
<accession>A0A5B7DZ90</accession>
<dbReference type="EMBL" id="VSRR010001576">
    <property type="protein sequence ID" value="MPC26243.1"/>
    <property type="molecule type" value="Genomic_DNA"/>
</dbReference>
<evidence type="ECO:0000256" key="2">
    <source>
        <dbReference type="ARBA" id="ARBA00022737"/>
    </source>
</evidence>
<evidence type="ECO:0000256" key="7">
    <source>
        <dbReference type="SAM" id="Phobius"/>
    </source>
</evidence>
<evidence type="ECO:0000313" key="9">
    <source>
        <dbReference type="Proteomes" id="UP000324222"/>
    </source>
</evidence>
<keyword evidence="9" id="KW-1185">Reference proteome</keyword>
<comment type="caution">
    <text evidence="8">The sequence shown here is derived from an EMBL/GenBank/DDBJ whole genome shotgun (WGS) entry which is preliminary data.</text>
</comment>
<sequence length="174" mass="19670">MFPKTISMSMGELDYSSLSKEFPTSVMARISAVFVFFAFVFGIIMVTMNVMNGLAVISTKEVKDEAELYKLISQLELIFMAEAFIQMCPRLGSFLGNTQFLSRSHNASCLLACINKDPKELILCTKEQEKGTRERLTKLDNDTADSLRCEPPCKTERMLRLCTQRLNLLSCPRS</sequence>
<dbReference type="AlphaFoldDB" id="A0A5B7DZ90"/>
<evidence type="ECO:0000256" key="1">
    <source>
        <dbReference type="ARBA" id="ARBA00022448"/>
    </source>
</evidence>
<evidence type="ECO:0000256" key="6">
    <source>
        <dbReference type="ARBA" id="ARBA00023303"/>
    </source>
</evidence>
<keyword evidence="7" id="KW-0812">Transmembrane</keyword>
<evidence type="ECO:0000256" key="3">
    <source>
        <dbReference type="ARBA" id="ARBA00023043"/>
    </source>
</evidence>
<keyword evidence="6" id="KW-0407">Ion channel</keyword>
<evidence type="ECO:0008006" key="10">
    <source>
        <dbReference type="Google" id="ProtNLM"/>
    </source>
</evidence>
<dbReference type="GO" id="GO:0034220">
    <property type="term" value="P:monoatomic ion transmembrane transport"/>
    <property type="evidence" value="ECO:0007669"/>
    <property type="project" value="UniProtKB-KW"/>
</dbReference>
<keyword evidence="4" id="KW-0406">Ion transport</keyword>
<keyword evidence="7" id="KW-0472">Membrane</keyword>
<evidence type="ECO:0000256" key="5">
    <source>
        <dbReference type="ARBA" id="ARBA00023180"/>
    </source>
</evidence>
<keyword evidence="3" id="KW-0040">ANK repeat</keyword>
<organism evidence="8 9">
    <name type="scientific">Portunus trituberculatus</name>
    <name type="common">Swimming crab</name>
    <name type="synonym">Neptunus trituberculatus</name>
    <dbReference type="NCBI Taxonomy" id="210409"/>
    <lineage>
        <taxon>Eukaryota</taxon>
        <taxon>Metazoa</taxon>
        <taxon>Ecdysozoa</taxon>
        <taxon>Arthropoda</taxon>
        <taxon>Crustacea</taxon>
        <taxon>Multicrustacea</taxon>
        <taxon>Malacostraca</taxon>
        <taxon>Eumalacostraca</taxon>
        <taxon>Eucarida</taxon>
        <taxon>Decapoda</taxon>
        <taxon>Pleocyemata</taxon>
        <taxon>Brachyura</taxon>
        <taxon>Eubrachyura</taxon>
        <taxon>Portunoidea</taxon>
        <taxon>Portunidae</taxon>
        <taxon>Portuninae</taxon>
        <taxon>Portunus</taxon>
    </lineage>
</organism>
<keyword evidence="5" id="KW-0325">Glycoprotein</keyword>
<keyword evidence="1" id="KW-0813">Transport</keyword>
<dbReference type="PANTHER" id="PTHR47143">
    <property type="entry name" value="TRANSIENT RECEPTOR POTENTIAL CATION CHANNEL PROTEIN PAINLESS"/>
    <property type="match status" value="1"/>
</dbReference>
<keyword evidence="7" id="KW-1133">Transmembrane helix</keyword>
<name>A0A5B7DZ90_PORTR</name>
<gene>
    <name evidence="8" type="ORF">E2C01_019380</name>
</gene>
<evidence type="ECO:0000256" key="4">
    <source>
        <dbReference type="ARBA" id="ARBA00023065"/>
    </source>
</evidence>
<keyword evidence="2" id="KW-0677">Repeat</keyword>
<evidence type="ECO:0000313" key="8">
    <source>
        <dbReference type="EMBL" id="MPC26243.1"/>
    </source>
</evidence>
<protein>
    <recommendedName>
        <fullName evidence="10">Ion transport domain-containing protein</fullName>
    </recommendedName>
</protein>
<dbReference type="OrthoDB" id="5406014at2759"/>
<reference evidence="8 9" key="1">
    <citation type="submission" date="2019-05" db="EMBL/GenBank/DDBJ databases">
        <title>Another draft genome of Portunus trituberculatus and its Hox gene families provides insights of decapod evolution.</title>
        <authorList>
            <person name="Jeong J.-H."/>
            <person name="Song I."/>
            <person name="Kim S."/>
            <person name="Choi T."/>
            <person name="Kim D."/>
            <person name="Ryu S."/>
            <person name="Kim W."/>
        </authorList>
    </citation>
    <scope>NUCLEOTIDE SEQUENCE [LARGE SCALE GENOMIC DNA]</scope>
    <source>
        <tissue evidence="8">Muscle</tissue>
    </source>
</reference>
<feature type="transmembrane region" description="Helical" evidence="7">
    <location>
        <begin position="26"/>
        <end position="50"/>
    </location>
</feature>
<dbReference type="InterPro" id="IPR052076">
    <property type="entry name" value="TRP_cation_channel"/>
</dbReference>
<dbReference type="GO" id="GO:1902495">
    <property type="term" value="C:transmembrane transporter complex"/>
    <property type="evidence" value="ECO:0007669"/>
    <property type="project" value="TreeGrafter"/>
</dbReference>
<dbReference type="Proteomes" id="UP000324222">
    <property type="component" value="Unassembled WGS sequence"/>
</dbReference>
<dbReference type="PANTHER" id="PTHR47143:SF1">
    <property type="entry name" value="ION_TRANS DOMAIN-CONTAINING PROTEIN"/>
    <property type="match status" value="1"/>
</dbReference>
<dbReference type="GO" id="GO:0022857">
    <property type="term" value="F:transmembrane transporter activity"/>
    <property type="evidence" value="ECO:0007669"/>
    <property type="project" value="TreeGrafter"/>
</dbReference>